<accession>A0A8T5UXA7</accession>
<dbReference type="Proteomes" id="UP000825933">
    <property type="component" value="Unassembled WGS sequence"/>
</dbReference>
<name>A0A8T5UXA7_9EURY</name>
<gene>
    <name evidence="2" type="ORF">K8N75_05345</name>
</gene>
<dbReference type="AlphaFoldDB" id="A0A8T5UXA7"/>
<organism evidence="2 3">
    <name type="scientific">Methanobacterium spitsbergense</name>
    <dbReference type="NCBI Taxonomy" id="2874285"/>
    <lineage>
        <taxon>Archaea</taxon>
        <taxon>Methanobacteriati</taxon>
        <taxon>Methanobacteriota</taxon>
        <taxon>Methanomada group</taxon>
        <taxon>Methanobacteria</taxon>
        <taxon>Methanobacteriales</taxon>
        <taxon>Methanobacteriaceae</taxon>
        <taxon>Methanobacterium</taxon>
    </lineage>
</organism>
<feature type="domain" description="DUF362" evidence="1">
    <location>
        <begin position="286"/>
        <end position="436"/>
    </location>
</feature>
<proteinExistence type="predicted"/>
<evidence type="ECO:0000313" key="2">
    <source>
        <dbReference type="EMBL" id="MBZ2165463.1"/>
    </source>
</evidence>
<keyword evidence="3" id="KW-1185">Reference proteome</keyword>
<dbReference type="InterPro" id="IPR007160">
    <property type="entry name" value="DUF362"/>
</dbReference>
<dbReference type="RefSeq" id="WP_223791091.1">
    <property type="nucleotide sequence ID" value="NZ_JAIOUQ010000005.1"/>
</dbReference>
<reference evidence="3" key="1">
    <citation type="journal article" date="2022" name="Microbiol. Resour. Announc.">
        <title>Draft Genome Sequence of a Methanogenic Archaeon from West Spitsbergen Permafrost.</title>
        <authorList>
            <person name="Trubitsyn V."/>
            <person name="Rivkina E."/>
            <person name="Shcherbakova V."/>
        </authorList>
    </citation>
    <scope>NUCLEOTIDE SEQUENCE [LARGE SCALE GENOMIC DNA]</scope>
    <source>
        <strain evidence="3">VT</strain>
    </source>
</reference>
<protein>
    <submittedName>
        <fullName evidence="2">DUF362 domain-containing protein</fullName>
    </submittedName>
</protein>
<evidence type="ECO:0000259" key="1">
    <source>
        <dbReference type="Pfam" id="PF04015"/>
    </source>
</evidence>
<evidence type="ECO:0000313" key="3">
    <source>
        <dbReference type="Proteomes" id="UP000825933"/>
    </source>
</evidence>
<comment type="caution">
    <text evidence="2">The sequence shown here is derived from an EMBL/GenBank/DDBJ whole genome shotgun (WGS) entry which is preliminary data.</text>
</comment>
<dbReference type="EMBL" id="JAIOUQ010000005">
    <property type="protein sequence ID" value="MBZ2165463.1"/>
    <property type="molecule type" value="Genomic_DNA"/>
</dbReference>
<sequence length="799" mass="89339">MGANEYHKKGNFIDSELGKKNTDSKGSPVCAARMDPSKAYAEIPQLLQKVINDDDPEAWAAIVEKIDYIYAHIDHSLICLDMETGFIKEVKFLTESGKKLLFKPNLVGPQVIEPNTHGEDLGAPICTDWSVIAALMRWFHDKLAINYHQMSLGEASTSSLILESIFSDIAGKKITSEAVFEGRSGDFNGGWGFYFVRKYLGEHHQSSHTDDPMKGYEDSIAGRYITPGKASDRLMVYDLNKLDHDSSRGRTVPVPEGENYKEITIHKVIIGGHPANSEDMKDYPGSILINVPKLKIHAQDLITNAIKNLGIGLYPTQCHSGTCDKNTWKYALPSTEMPSYKAKLPHMPWVVEMDDETNLPVKDENGKYLTTKTAGMPGTQADIIKAVQAQNVFMVHVSDSINMINLNHNAEGIAVRIPEGYIFSSLDCIAMDILCSRYCFKTVPMSEGLELKRKNNWNTEFVHHVPVAKIEGKNIITTEGLDSPLFRYNLYQYAEKRGLGQQQYYVTGWDSINSTPMASLSGHLGRIENNKFIEMMTNTMYYNPSCMLWDMQKTIMSYAEAHDTLTGSSIVNEFMEGFDENGDGIIDYDENGKKGFWTPGFSMLSHALDIQITQDYGEQKGSFYQTANFVLKHTDKNWSPQGHDFAKEFMLISIATLAFEMSKSEITNEDPFVPGMSWGNGMWPSWQLARWVLLSNSIYGAQSTDKISNNSLFGTAFSYADKTRNNGAYTGSVDPMISSPDAVNAYFEAVSKGDDSLDFTLYVPLGLGSLDDKNIPNVKETNDPNKIFTASFNNGQEIW</sequence>
<dbReference type="Pfam" id="PF04015">
    <property type="entry name" value="DUF362"/>
    <property type="match status" value="1"/>
</dbReference>